<protein>
    <recommendedName>
        <fullName evidence="3 6">Arabinogalactan endo-beta-1,4-galactanase</fullName>
        <ecNumber evidence="3 6">3.2.1.89</ecNumber>
    </recommendedName>
</protein>
<comment type="catalytic activity">
    <reaction evidence="1 6">
        <text>The enzyme specifically hydrolyzes (1-&gt;4)-beta-D-galactosidic linkages in type I arabinogalactans.</text>
        <dbReference type="EC" id="3.2.1.89"/>
    </reaction>
</comment>
<evidence type="ECO:0000256" key="4">
    <source>
        <dbReference type="ARBA" id="ARBA00022801"/>
    </source>
</evidence>
<dbReference type="InterPro" id="IPR017853">
    <property type="entry name" value="GH"/>
</dbReference>
<comment type="caution">
    <text evidence="7">The sequence shown here is derived from an EMBL/GenBank/DDBJ whole genome shotgun (WGS) entry which is preliminary data.</text>
</comment>
<evidence type="ECO:0000313" key="8">
    <source>
        <dbReference type="Proteomes" id="UP001501414"/>
    </source>
</evidence>
<keyword evidence="5 6" id="KW-0326">Glycosidase</keyword>
<accession>A0ABP4IWN7</accession>
<evidence type="ECO:0000256" key="5">
    <source>
        <dbReference type="ARBA" id="ARBA00023295"/>
    </source>
</evidence>
<gene>
    <name evidence="7" type="ORF">GCM10009613_53650</name>
</gene>
<comment type="similarity">
    <text evidence="2 6">Belongs to the glycosyl hydrolase 53 family.</text>
</comment>
<dbReference type="RefSeq" id="WP_344027416.1">
    <property type="nucleotide sequence ID" value="NZ_BAAAJK010000042.1"/>
</dbReference>
<name>A0ABP4IWN7_9PSEU</name>
<dbReference type="SUPFAM" id="SSF51445">
    <property type="entry name" value="(Trans)glycosidases"/>
    <property type="match status" value="1"/>
</dbReference>
<keyword evidence="4 6" id="KW-0378">Hydrolase</keyword>
<proteinExistence type="inferred from homology"/>
<dbReference type="Gene3D" id="3.20.20.80">
    <property type="entry name" value="Glycosidases"/>
    <property type="match status" value="1"/>
</dbReference>
<keyword evidence="8" id="KW-1185">Reference proteome</keyword>
<dbReference type="EMBL" id="BAAAJK010000042">
    <property type="protein sequence ID" value="GAA1398879.1"/>
    <property type="molecule type" value="Genomic_DNA"/>
</dbReference>
<dbReference type="Proteomes" id="UP001501414">
    <property type="component" value="Unassembled WGS sequence"/>
</dbReference>
<dbReference type="PANTHER" id="PTHR34983">
    <property type="entry name" value="ARABINOGALACTAN ENDO-BETA-1,4-GALACTANASE A"/>
    <property type="match status" value="1"/>
</dbReference>
<evidence type="ECO:0000256" key="3">
    <source>
        <dbReference type="ARBA" id="ARBA00012556"/>
    </source>
</evidence>
<evidence type="ECO:0000313" key="7">
    <source>
        <dbReference type="EMBL" id="GAA1398879.1"/>
    </source>
</evidence>
<evidence type="ECO:0000256" key="1">
    <source>
        <dbReference type="ARBA" id="ARBA00001695"/>
    </source>
</evidence>
<sequence length="385" mass="41598">MIPRRTVLTLPIVGAAVLACTGSNRTASRRRLGGVRGADLSFTLRMESAGVSYSDGRRTAPVEQLLADRGADLVRLRVWVGPDAGGSDLHTALVLARRAADVGCAVLLSLHYSDTWADPDNQTIPRSWAGQDLATLANTVQAYTRDCVGAFAAQGTPLRAVQIGNEVTHGMLWPVGAVWHGSAEGWGPFTRLLRAGIAGAREAAPDLPVLIHVDQGGNTDVCRHFFDRMEEHDVAFDVAALSYYPFWHGSLERLRHNVTELSSRFGCDVLVVETAYPWYLPGLAAPTTVGTVEFMVTDPDQLPDVARFPATPAGQTDYFDALRDVLQSVPDDRGIGFVAWEPGWTGQFVDVLPEGGGNPYANLSMFDESGRGLPALSAFRPERTN</sequence>
<evidence type="ECO:0000256" key="6">
    <source>
        <dbReference type="RuleBase" id="RU361192"/>
    </source>
</evidence>
<dbReference type="Pfam" id="PF07745">
    <property type="entry name" value="Glyco_hydro_53"/>
    <property type="match status" value="1"/>
</dbReference>
<dbReference type="PROSITE" id="PS51257">
    <property type="entry name" value="PROKAR_LIPOPROTEIN"/>
    <property type="match status" value="1"/>
</dbReference>
<evidence type="ECO:0000256" key="2">
    <source>
        <dbReference type="ARBA" id="ARBA00010687"/>
    </source>
</evidence>
<reference evidence="8" key="1">
    <citation type="journal article" date="2019" name="Int. J. Syst. Evol. Microbiol.">
        <title>The Global Catalogue of Microorganisms (GCM) 10K type strain sequencing project: providing services to taxonomists for standard genome sequencing and annotation.</title>
        <authorList>
            <consortium name="The Broad Institute Genomics Platform"/>
            <consortium name="The Broad Institute Genome Sequencing Center for Infectious Disease"/>
            <person name="Wu L."/>
            <person name="Ma J."/>
        </authorList>
    </citation>
    <scope>NUCLEOTIDE SEQUENCE [LARGE SCALE GENOMIC DNA]</scope>
    <source>
        <strain evidence="8">JCM 11896</strain>
    </source>
</reference>
<dbReference type="PANTHER" id="PTHR34983:SF1">
    <property type="entry name" value="ARABINOGALACTAN ENDO-BETA-1,4-GALACTANASE A"/>
    <property type="match status" value="1"/>
</dbReference>
<dbReference type="InterPro" id="IPR011683">
    <property type="entry name" value="Glyco_hydro_53"/>
</dbReference>
<dbReference type="EC" id="3.2.1.89" evidence="3 6"/>
<organism evidence="7 8">
    <name type="scientific">Pseudonocardia kongjuensis</name>
    <dbReference type="NCBI Taxonomy" id="102227"/>
    <lineage>
        <taxon>Bacteria</taxon>
        <taxon>Bacillati</taxon>
        <taxon>Actinomycetota</taxon>
        <taxon>Actinomycetes</taxon>
        <taxon>Pseudonocardiales</taxon>
        <taxon>Pseudonocardiaceae</taxon>
        <taxon>Pseudonocardia</taxon>
    </lineage>
</organism>